<dbReference type="RefSeq" id="XP_016673150.1">
    <property type="nucleotide sequence ID" value="XM_016817661.1"/>
</dbReference>
<dbReference type="Pfam" id="PF14223">
    <property type="entry name" value="Retrotran_gag_2"/>
    <property type="match status" value="1"/>
</dbReference>
<name>A0A1U8I4J5_GOSHI</name>
<dbReference type="PANTHER" id="PTHR35317:SF31">
    <property type="entry name" value="DUF4219 DOMAIN-CONTAINING PROTEIN"/>
    <property type="match status" value="1"/>
</dbReference>
<evidence type="ECO:0000313" key="3">
    <source>
        <dbReference type="RefSeq" id="XP_016673150.1"/>
    </source>
</evidence>
<dbReference type="InterPro" id="IPR054722">
    <property type="entry name" value="PolX-like_BBD"/>
</dbReference>
<keyword evidence="2" id="KW-1185">Reference proteome</keyword>
<dbReference type="KEGG" id="ghi:107892595"/>
<evidence type="ECO:0000313" key="2">
    <source>
        <dbReference type="Proteomes" id="UP000818029"/>
    </source>
</evidence>
<dbReference type="PaxDb" id="3635-A0A1U8I4J5"/>
<evidence type="ECO:0000259" key="1">
    <source>
        <dbReference type="Pfam" id="PF22936"/>
    </source>
</evidence>
<sequence>MAVVNSIRLLDEQFSEARIVEKVLFTLPERYEAKISSLEDSSDLASISLTELINSFYAQEQRRASRVEEYQEGAFQANKRGHVERVCKNKGKPRQIQSQQKNVEARVAEESSDHEEQVFVVSCSANQKKGSKGWLLDSGCNSHMSPDTTIFKTLDRSCKTKVKVGNGQFIKAEGKGDVLICTSTSAKVISNVLLVPKIDRNLLIIAQLFEKGYSVVFKGKECQIADPSGSSLMTVTMKDKCFEVHWPSDSKSAYTASTDDSKLRHQRLGHANFRLMA</sequence>
<feature type="domain" description="Retrovirus-related Pol polyprotein from transposon TNT 1-94-like beta-barrel" evidence="1">
    <location>
        <begin position="134"/>
        <end position="213"/>
    </location>
</feature>
<protein>
    <recommendedName>
        <fullName evidence="1">Retrovirus-related Pol polyprotein from transposon TNT 1-94-like beta-barrel domain-containing protein</fullName>
    </recommendedName>
</protein>
<accession>A0A1U8I4J5</accession>
<dbReference type="AlphaFoldDB" id="A0A1U8I4J5"/>
<reference evidence="2" key="1">
    <citation type="journal article" date="2020" name="Nat. Genet.">
        <title>Genomic diversifications of five Gossypium allopolyploid species and their impact on cotton improvement.</title>
        <authorList>
            <person name="Chen Z.J."/>
            <person name="Sreedasyam A."/>
            <person name="Ando A."/>
            <person name="Song Q."/>
            <person name="De Santiago L.M."/>
            <person name="Hulse-Kemp A.M."/>
            <person name="Ding M."/>
            <person name="Ye W."/>
            <person name="Kirkbride R.C."/>
            <person name="Jenkins J."/>
            <person name="Plott C."/>
            <person name="Lovell J."/>
            <person name="Lin Y.M."/>
            <person name="Vaughn R."/>
            <person name="Liu B."/>
            <person name="Simpson S."/>
            <person name="Scheffler B.E."/>
            <person name="Wen L."/>
            <person name="Saski C.A."/>
            <person name="Grover C.E."/>
            <person name="Hu G."/>
            <person name="Conover J.L."/>
            <person name="Carlson J.W."/>
            <person name="Shu S."/>
            <person name="Boston L.B."/>
            <person name="Williams M."/>
            <person name="Peterson D.G."/>
            <person name="McGee K."/>
            <person name="Jones D.C."/>
            <person name="Wendel J.F."/>
            <person name="Stelly D.M."/>
            <person name="Grimwood J."/>
            <person name="Schmutz J."/>
        </authorList>
    </citation>
    <scope>NUCLEOTIDE SEQUENCE [LARGE SCALE GENOMIC DNA]</scope>
    <source>
        <strain evidence="2">cv. TM-1</strain>
    </source>
</reference>
<dbReference type="OrthoDB" id="1728030at2759"/>
<dbReference type="Pfam" id="PF22936">
    <property type="entry name" value="Pol_BBD"/>
    <property type="match status" value="1"/>
</dbReference>
<proteinExistence type="predicted"/>
<dbReference type="GeneID" id="107892595"/>
<dbReference type="Proteomes" id="UP000818029">
    <property type="component" value="Chromosome D09"/>
</dbReference>
<organism evidence="2 3">
    <name type="scientific">Gossypium hirsutum</name>
    <name type="common">Upland cotton</name>
    <name type="synonym">Gossypium mexicanum</name>
    <dbReference type="NCBI Taxonomy" id="3635"/>
    <lineage>
        <taxon>Eukaryota</taxon>
        <taxon>Viridiplantae</taxon>
        <taxon>Streptophyta</taxon>
        <taxon>Embryophyta</taxon>
        <taxon>Tracheophyta</taxon>
        <taxon>Spermatophyta</taxon>
        <taxon>Magnoliopsida</taxon>
        <taxon>eudicotyledons</taxon>
        <taxon>Gunneridae</taxon>
        <taxon>Pentapetalae</taxon>
        <taxon>rosids</taxon>
        <taxon>malvids</taxon>
        <taxon>Malvales</taxon>
        <taxon>Malvaceae</taxon>
        <taxon>Malvoideae</taxon>
        <taxon>Gossypium</taxon>
    </lineage>
</organism>
<dbReference type="PANTHER" id="PTHR35317">
    <property type="entry name" value="OS04G0629600 PROTEIN"/>
    <property type="match status" value="1"/>
</dbReference>
<gene>
    <name evidence="3" type="primary">LOC107892595</name>
</gene>
<reference evidence="3" key="2">
    <citation type="submission" date="2025-08" db="UniProtKB">
        <authorList>
            <consortium name="RefSeq"/>
        </authorList>
    </citation>
    <scope>IDENTIFICATION</scope>
</reference>